<dbReference type="Gene3D" id="3.40.1090.10">
    <property type="entry name" value="Cytosolic phospholipase A2 catalytic domain"/>
    <property type="match status" value="2"/>
</dbReference>
<dbReference type="SUPFAM" id="SSF52151">
    <property type="entry name" value="FabD/lysophospholipase-like"/>
    <property type="match status" value="1"/>
</dbReference>
<dbReference type="InterPro" id="IPR016035">
    <property type="entry name" value="Acyl_Trfase/lysoPLipase"/>
</dbReference>
<accession>A0A401LDW0</accession>
<dbReference type="PANTHER" id="PTHR14226:SF57">
    <property type="entry name" value="BLR7027 PROTEIN"/>
    <property type="match status" value="1"/>
</dbReference>
<gene>
    <name evidence="6" type="ORF">KGMB03357_14180</name>
</gene>
<evidence type="ECO:0000256" key="3">
    <source>
        <dbReference type="ARBA" id="ARBA00023098"/>
    </source>
</evidence>
<dbReference type="AlphaFoldDB" id="A0A401LDW0"/>
<comment type="caution">
    <text evidence="6">The sequence shown here is derived from an EMBL/GenBank/DDBJ whole genome shotgun (WGS) entry which is preliminary data.</text>
</comment>
<dbReference type="GO" id="GO:0016042">
    <property type="term" value="P:lipid catabolic process"/>
    <property type="evidence" value="ECO:0007669"/>
    <property type="project" value="UniProtKB-UniRule"/>
</dbReference>
<evidence type="ECO:0000259" key="5">
    <source>
        <dbReference type="PROSITE" id="PS51635"/>
    </source>
</evidence>
<proteinExistence type="predicted"/>
<organism evidence="6 7">
    <name type="scientific">Anaerotignum faecicola</name>
    <dbReference type="NCBI Taxonomy" id="2358141"/>
    <lineage>
        <taxon>Bacteria</taxon>
        <taxon>Bacillati</taxon>
        <taxon>Bacillota</taxon>
        <taxon>Clostridia</taxon>
        <taxon>Lachnospirales</taxon>
        <taxon>Anaerotignaceae</taxon>
        <taxon>Anaerotignum</taxon>
    </lineage>
</organism>
<evidence type="ECO:0000313" key="6">
    <source>
        <dbReference type="EMBL" id="GCB29757.1"/>
    </source>
</evidence>
<keyword evidence="7" id="KW-1185">Reference proteome</keyword>
<keyword evidence="2 4" id="KW-0442">Lipid degradation</keyword>
<feature type="active site" description="Proton acceptor" evidence="4">
    <location>
        <position position="187"/>
    </location>
</feature>
<feature type="short sequence motif" description="GXSXG" evidence="4">
    <location>
        <begin position="44"/>
        <end position="48"/>
    </location>
</feature>
<dbReference type="EMBL" id="BHVZ01000002">
    <property type="protein sequence ID" value="GCB29757.1"/>
    <property type="molecule type" value="Genomic_DNA"/>
</dbReference>
<dbReference type="OrthoDB" id="9770965at2"/>
<name>A0A401LDW0_9FIRM</name>
<feature type="domain" description="PNPLA" evidence="5">
    <location>
        <begin position="13"/>
        <end position="200"/>
    </location>
</feature>
<dbReference type="Pfam" id="PF01734">
    <property type="entry name" value="Patatin"/>
    <property type="match status" value="1"/>
</dbReference>
<keyword evidence="1 4" id="KW-0378">Hydrolase</keyword>
<dbReference type="PANTHER" id="PTHR14226">
    <property type="entry name" value="NEUROPATHY TARGET ESTERASE/SWISS CHEESE D.MELANOGASTER"/>
    <property type="match status" value="1"/>
</dbReference>
<sequence>MKLRLDTSKTYAIALEGGGAKGAYEVGVWRALDEAGVRFDAVAGTSVGALNGAMMVMGELEQALRLWENIRFSQVFDADDVQLKKLYDHKLSEVDFRTLFKDAMEAIHEGGLDIEPLRRLIAEWVDEEKIRSSPKKLFLVTYSLTDKRELDIDADELEEGKLRDMLLASAYVPLFQRKKLDGKDYVDGSVHNLVPISSLLERGYRDIIVIRIFGVGFEKRTRIPEDANIITVAPRERLGGVLQFDAAQSRRLLQLGYFDGLRMLYGLAGEKYYIDRQWSETEAYFALQELCRLFIKEETPSLREMNETILPKLAKHLKVKDGGYYDLLTALLERLAERQGISPFRVRTEEMLLLEIAAKMKKK</sequence>
<dbReference type="PROSITE" id="PS51635">
    <property type="entry name" value="PNPLA"/>
    <property type="match status" value="1"/>
</dbReference>
<dbReference type="InterPro" id="IPR002641">
    <property type="entry name" value="PNPLA_dom"/>
</dbReference>
<feature type="short sequence motif" description="GXGXXG" evidence="4">
    <location>
        <begin position="17"/>
        <end position="22"/>
    </location>
</feature>
<dbReference type="GO" id="GO:0016787">
    <property type="term" value="F:hydrolase activity"/>
    <property type="evidence" value="ECO:0007669"/>
    <property type="project" value="UniProtKB-UniRule"/>
</dbReference>
<evidence type="ECO:0000256" key="2">
    <source>
        <dbReference type="ARBA" id="ARBA00022963"/>
    </source>
</evidence>
<evidence type="ECO:0000313" key="7">
    <source>
        <dbReference type="Proteomes" id="UP000287361"/>
    </source>
</evidence>
<dbReference type="Proteomes" id="UP000287361">
    <property type="component" value="Unassembled WGS sequence"/>
</dbReference>
<evidence type="ECO:0000256" key="1">
    <source>
        <dbReference type="ARBA" id="ARBA00022801"/>
    </source>
</evidence>
<protein>
    <submittedName>
        <fullName evidence="6">Phospholipase</fullName>
    </submittedName>
</protein>
<keyword evidence="3 4" id="KW-0443">Lipid metabolism</keyword>
<dbReference type="CDD" id="cd07209">
    <property type="entry name" value="Pat_hypo_Ecoli_Z1214_like"/>
    <property type="match status" value="1"/>
</dbReference>
<comment type="caution">
    <text evidence="4">Lacks conserved residue(s) required for the propagation of feature annotation.</text>
</comment>
<feature type="active site" description="Nucleophile" evidence="4">
    <location>
        <position position="46"/>
    </location>
</feature>
<dbReference type="InterPro" id="IPR050301">
    <property type="entry name" value="NTE"/>
</dbReference>
<reference evidence="6 7" key="1">
    <citation type="submission" date="2018-10" db="EMBL/GenBank/DDBJ databases">
        <title>Draft Genome Sequence of Anaerotignum sp. KCTC 15736.</title>
        <authorList>
            <person name="Choi S.H."/>
            <person name="Kim J.S."/>
            <person name="Kang S.W."/>
            <person name="Lee J.S."/>
            <person name="Park S.H."/>
        </authorList>
    </citation>
    <scope>NUCLEOTIDE SEQUENCE [LARGE SCALE GENOMIC DNA]</scope>
    <source>
        <strain evidence="6 7">KCTC 15736</strain>
    </source>
</reference>
<evidence type="ECO:0000256" key="4">
    <source>
        <dbReference type="PROSITE-ProRule" id="PRU01161"/>
    </source>
</evidence>